<evidence type="ECO:0000313" key="3">
    <source>
        <dbReference type="Proteomes" id="UP000093514"/>
    </source>
</evidence>
<dbReference type="AlphaFoldDB" id="A0A1C0ABM7"/>
<keyword evidence="3" id="KW-1185">Reference proteome</keyword>
<dbReference type="InterPro" id="IPR032710">
    <property type="entry name" value="NTF2-like_dom_sf"/>
</dbReference>
<dbReference type="SUPFAM" id="SSF54427">
    <property type="entry name" value="NTF2-like"/>
    <property type="match status" value="1"/>
</dbReference>
<feature type="domain" description="SnoaL-like" evidence="1">
    <location>
        <begin position="13"/>
        <end position="123"/>
    </location>
</feature>
<dbReference type="Pfam" id="PF13474">
    <property type="entry name" value="SnoaL_3"/>
    <property type="match status" value="1"/>
</dbReference>
<accession>A0A1C0ABM7</accession>
<evidence type="ECO:0000259" key="1">
    <source>
        <dbReference type="Pfam" id="PF13474"/>
    </source>
</evidence>
<name>A0A1C0ABM7_9FIRM</name>
<gene>
    <name evidence="2" type="ORF">U472_04330</name>
</gene>
<dbReference type="Proteomes" id="UP000093514">
    <property type="component" value="Unassembled WGS sequence"/>
</dbReference>
<dbReference type="RefSeq" id="WP_068715877.1">
    <property type="nucleotide sequence ID" value="NZ_LWDV01000007.1"/>
</dbReference>
<reference evidence="2 3" key="2">
    <citation type="submission" date="2016-08" db="EMBL/GenBank/DDBJ databases">
        <title>Orenia metallireducens sp. nov. strain Z6, a Novel Metal-reducing Firmicute from the Deep Subsurface.</title>
        <authorList>
            <person name="Maxim B.I."/>
            <person name="Kenneth K."/>
            <person name="Flynn T.M."/>
            <person name="Oloughlin E.J."/>
            <person name="Locke R.A."/>
            <person name="Weber J.R."/>
            <person name="Egan S.M."/>
            <person name="Mackie R.I."/>
            <person name="Cann I.K."/>
        </authorList>
    </citation>
    <scope>NUCLEOTIDE SEQUENCE [LARGE SCALE GENOMIC DNA]</scope>
    <source>
        <strain evidence="2 3">Z6</strain>
    </source>
</reference>
<dbReference type="OrthoDB" id="9935456at2"/>
<dbReference type="EMBL" id="LWDV01000007">
    <property type="protein sequence ID" value="OCL27785.1"/>
    <property type="molecule type" value="Genomic_DNA"/>
</dbReference>
<organism evidence="2 3">
    <name type="scientific">Orenia metallireducens</name>
    <dbReference type="NCBI Taxonomy" id="1413210"/>
    <lineage>
        <taxon>Bacteria</taxon>
        <taxon>Bacillati</taxon>
        <taxon>Bacillota</taxon>
        <taxon>Clostridia</taxon>
        <taxon>Halanaerobiales</taxon>
        <taxon>Halobacteroidaceae</taxon>
        <taxon>Orenia</taxon>
    </lineage>
</organism>
<reference evidence="3" key="1">
    <citation type="submission" date="2016-07" db="EMBL/GenBank/DDBJ databases">
        <authorList>
            <person name="Florea S."/>
            <person name="Webb J.S."/>
            <person name="Jaromczyk J."/>
            <person name="Schardl C.L."/>
        </authorList>
    </citation>
    <scope>NUCLEOTIDE SEQUENCE [LARGE SCALE GENOMIC DNA]</scope>
    <source>
        <strain evidence="3">Z6</strain>
    </source>
</reference>
<comment type="caution">
    <text evidence="2">The sequence shown here is derived from an EMBL/GenBank/DDBJ whole genome shotgun (WGS) entry which is preliminary data.</text>
</comment>
<dbReference type="InterPro" id="IPR037401">
    <property type="entry name" value="SnoaL-like"/>
</dbReference>
<evidence type="ECO:0000313" key="2">
    <source>
        <dbReference type="EMBL" id="OCL27785.1"/>
    </source>
</evidence>
<proteinExistence type="predicted"/>
<sequence>MNDQKRDLAISKVNQFLDALKEGDLDGMKSTLHSEEFECLERGEKLADTRKDFIKIFEHEFKAGLELYKIELVDKEISVLDSDNNIKIKGRQVHDVKDPGKTREIQEFIFAYELKNINEEWYINKVIIDDIED</sequence>
<protein>
    <recommendedName>
        <fullName evidence="1">SnoaL-like domain-containing protein</fullName>
    </recommendedName>
</protein>